<dbReference type="SUPFAM" id="SSF109604">
    <property type="entry name" value="HD-domain/PDEase-like"/>
    <property type="match status" value="1"/>
</dbReference>
<proteinExistence type="predicted"/>
<organism evidence="2">
    <name type="scientific">Alexandrium catenella</name>
    <name type="common">Red tide dinoflagellate</name>
    <name type="synonym">Gonyaulax catenella</name>
    <dbReference type="NCBI Taxonomy" id="2925"/>
    <lineage>
        <taxon>Eukaryota</taxon>
        <taxon>Sar</taxon>
        <taxon>Alveolata</taxon>
        <taxon>Dinophyceae</taxon>
        <taxon>Gonyaulacales</taxon>
        <taxon>Pyrocystaceae</taxon>
        <taxon>Alexandrium</taxon>
    </lineage>
</organism>
<sequence length="227" mass="25489">MAASGGEDGPFGSYRSLKEATPEEWAKSTERFNKVATPDLMADRAINLFKTLIGVNIGNLIDQATHGLQTATRAHRDGADEETVVCALFHDLGEVMSPVNHGEIAAGLLRPYISPCNYWVIAHHEVFQAYHYQHAADLPVKDSRERFRGHQYFDACADFCEKWDQPSFDPDYEALPLEFFEPMVRRIFARSPYWHPDHKAEAMNAAKMEIAGAYPTEGRVQVTASSL</sequence>
<name>A0A7S1S0E5_ALECA</name>
<dbReference type="AlphaFoldDB" id="A0A7S1S0E5"/>
<dbReference type="EMBL" id="HBGE01096924">
    <property type="protein sequence ID" value="CAD9180931.1"/>
    <property type="molecule type" value="Transcribed_RNA"/>
</dbReference>
<accession>A0A7S1S0E5</accession>
<dbReference type="PANTHER" id="PTHR40202:SF1">
    <property type="entry name" value="HD DOMAIN-CONTAINING PROTEIN"/>
    <property type="match status" value="1"/>
</dbReference>
<evidence type="ECO:0000256" key="1">
    <source>
        <dbReference type="SAM" id="MobiDB-lite"/>
    </source>
</evidence>
<dbReference type="InterPro" id="IPR052567">
    <property type="entry name" value="OP_Dioxygenase"/>
</dbReference>
<reference evidence="2" key="1">
    <citation type="submission" date="2021-01" db="EMBL/GenBank/DDBJ databases">
        <authorList>
            <person name="Corre E."/>
            <person name="Pelletier E."/>
            <person name="Niang G."/>
            <person name="Scheremetjew M."/>
            <person name="Finn R."/>
            <person name="Kale V."/>
            <person name="Holt S."/>
            <person name="Cochrane G."/>
            <person name="Meng A."/>
            <person name="Brown T."/>
            <person name="Cohen L."/>
        </authorList>
    </citation>
    <scope>NUCLEOTIDE SEQUENCE</scope>
    <source>
        <strain evidence="2">OF101</strain>
    </source>
</reference>
<dbReference type="PANTHER" id="PTHR40202">
    <property type="match status" value="1"/>
</dbReference>
<protein>
    <recommendedName>
        <fullName evidence="3">HD domain-containing protein</fullName>
    </recommendedName>
</protein>
<feature type="region of interest" description="Disordered" evidence="1">
    <location>
        <begin position="1"/>
        <end position="22"/>
    </location>
</feature>
<evidence type="ECO:0000313" key="2">
    <source>
        <dbReference type="EMBL" id="CAD9180931.1"/>
    </source>
</evidence>
<evidence type="ECO:0008006" key="3">
    <source>
        <dbReference type="Google" id="ProtNLM"/>
    </source>
</evidence>
<gene>
    <name evidence="2" type="ORF">ACAT0790_LOCUS57703</name>
</gene>
<dbReference type="Gene3D" id="1.10.3210.10">
    <property type="entry name" value="Hypothetical protein af1432"/>
    <property type="match status" value="1"/>
</dbReference>